<reference evidence="2" key="1">
    <citation type="submission" date="2024-07" db="EMBL/GenBank/DDBJ databases">
        <title>Two chromosome-level genome assemblies of Korean endemic species Abeliophyllum distichum and Forsythia ovata (Oleaceae).</title>
        <authorList>
            <person name="Jang H."/>
        </authorList>
    </citation>
    <scope>NUCLEOTIDE SEQUENCE [LARGE SCALE GENOMIC DNA]</scope>
</reference>
<keyword evidence="1" id="KW-0808">Transferase</keyword>
<dbReference type="EMBL" id="JBFOLK010000003">
    <property type="protein sequence ID" value="KAL2527788.1"/>
    <property type="molecule type" value="Genomic_DNA"/>
</dbReference>
<protein>
    <submittedName>
        <fullName evidence="1">Reverse transcriptase</fullName>
    </submittedName>
</protein>
<keyword evidence="2" id="KW-1185">Reference proteome</keyword>
<gene>
    <name evidence="1" type="ORF">Adt_12842</name>
</gene>
<keyword evidence="1" id="KW-0695">RNA-directed DNA polymerase</keyword>
<dbReference type="Proteomes" id="UP001604336">
    <property type="component" value="Unassembled WGS sequence"/>
</dbReference>
<evidence type="ECO:0000313" key="2">
    <source>
        <dbReference type="Proteomes" id="UP001604336"/>
    </source>
</evidence>
<proteinExistence type="predicted"/>
<dbReference type="AlphaFoldDB" id="A0ABD1URU6"/>
<keyword evidence="1" id="KW-0548">Nucleotidyltransferase</keyword>
<accession>A0ABD1URU6</accession>
<sequence>MAYNGKTLMNAARAVVSTYHQSMKFSMSQGVGCVRGDQHVSRKCYVDNIQVQRVGPVMMLGGGLPTEDKEKMIACLRDNLDVFAWTPNDIPGISLTISQHRLGVLLGSKPIK</sequence>
<comment type="caution">
    <text evidence="1">The sequence shown here is derived from an EMBL/GenBank/DDBJ whole genome shotgun (WGS) entry which is preliminary data.</text>
</comment>
<name>A0ABD1URU6_9LAMI</name>
<dbReference type="GO" id="GO:0003964">
    <property type="term" value="F:RNA-directed DNA polymerase activity"/>
    <property type="evidence" value="ECO:0007669"/>
    <property type="project" value="UniProtKB-KW"/>
</dbReference>
<evidence type="ECO:0000313" key="1">
    <source>
        <dbReference type="EMBL" id="KAL2527788.1"/>
    </source>
</evidence>
<organism evidence="1 2">
    <name type="scientific">Abeliophyllum distichum</name>
    <dbReference type="NCBI Taxonomy" id="126358"/>
    <lineage>
        <taxon>Eukaryota</taxon>
        <taxon>Viridiplantae</taxon>
        <taxon>Streptophyta</taxon>
        <taxon>Embryophyta</taxon>
        <taxon>Tracheophyta</taxon>
        <taxon>Spermatophyta</taxon>
        <taxon>Magnoliopsida</taxon>
        <taxon>eudicotyledons</taxon>
        <taxon>Gunneridae</taxon>
        <taxon>Pentapetalae</taxon>
        <taxon>asterids</taxon>
        <taxon>lamiids</taxon>
        <taxon>Lamiales</taxon>
        <taxon>Oleaceae</taxon>
        <taxon>Forsythieae</taxon>
        <taxon>Abeliophyllum</taxon>
    </lineage>
</organism>